<dbReference type="SMART" id="SM00353">
    <property type="entry name" value="HLH"/>
    <property type="match status" value="1"/>
</dbReference>
<accession>A0ABD2Q7P1</accession>
<evidence type="ECO:0000256" key="1">
    <source>
        <dbReference type="SAM" id="MobiDB-lite"/>
    </source>
</evidence>
<feature type="region of interest" description="Disordered" evidence="1">
    <location>
        <begin position="260"/>
        <end position="309"/>
    </location>
</feature>
<dbReference type="Gene3D" id="4.10.280.10">
    <property type="entry name" value="Helix-loop-helix DNA-binding domain"/>
    <property type="match status" value="1"/>
</dbReference>
<feature type="region of interest" description="Disordered" evidence="1">
    <location>
        <begin position="24"/>
        <end position="59"/>
    </location>
</feature>
<dbReference type="Pfam" id="PF00010">
    <property type="entry name" value="HLH"/>
    <property type="match status" value="1"/>
</dbReference>
<proteinExistence type="predicted"/>
<gene>
    <name evidence="3" type="primary">MXD3</name>
    <name evidence="3" type="ORF">Ciccas_005773</name>
</gene>
<evidence type="ECO:0000313" key="3">
    <source>
        <dbReference type="EMBL" id="KAL3315593.1"/>
    </source>
</evidence>
<evidence type="ECO:0000313" key="4">
    <source>
        <dbReference type="Proteomes" id="UP001626550"/>
    </source>
</evidence>
<dbReference type="Proteomes" id="UP001626550">
    <property type="component" value="Unassembled WGS sequence"/>
</dbReference>
<organism evidence="3 4">
    <name type="scientific">Cichlidogyrus casuarinus</name>
    <dbReference type="NCBI Taxonomy" id="1844966"/>
    <lineage>
        <taxon>Eukaryota</taxon>
        <taxon>Metazoa</taxon>
        <taxon>Spiralia</taxon>
        <taxon>Lophotrochozoa</taxon>
        <taxon>Platyhelminthes</taxon>
        <taxon>Monogenea</taxon>
        <taxon>Monopisthocotylea</taxon>
        <taxon>Dactylogyridea</taxon>
        <taxon>Ancyrocephalidae</taxon>
        <taxon>Cichlidogyrus</taxon>
    </lineage>
</organism>
<dbReference type="InterPro" id="IPR011598">
    <property type="entry name" value="bHLH_dom"/>
</dbReference>
<dbReference type="PROSITE" id="PS50888">
    <property type="entry name" value="BHLH"/>
    <property type="match status" value="1"/>
</dbReference>
<keyword evidence="4" id="KW-1185">Reference proteome</keyword>
<dbReference type="InterPro" id="IPR036638">
    <property type="entry name" value="HLH_DNA-bd_sf"/>
</dbReference>
<feature type="compositionally biased region" description="Low complexity" evidence="1">
    <location>
        <begin position="263"/>
        <end position="273"/>
    </location>
</feature>
<comment type="caution">
    <text evidence="3">The sequence shown here is derived from an EMBL/GenBank/DDBJ whole genome shotgun (WGS) entry which is preliminary data.</text>
</comment>
<dbReference type="AlphaFoldDB" id="A0ABD2Q7P1"/>
<evidence type="ECO:0000259" key="2">
    <source>
        <dbReference type="PROSITE" id="PS50888"/>
    </source>
</evidence>
<name>A0ABD2Q7P1_9PLAT</name>
<feature type="compositionally biased region" description="Basic and acidic residues" evidence="1">
    <location>
        <begin position="43"/>
        <end position="59"/>
    </location>
</feature>
<feature type="compositionally biased region" description="Low complexity" evidence="1">
    <location>
        <begin position="286"/>
        <end position="299"/>
    </location>
</feature>
<sequence>MPGLSQESDGLLALLYAAERLDDNDKKSKPNWEGGRPYSRNHHMSESKMIKERKSLGSRCSHNELEKRRRGYLKHCMEELKERLDFKNETSRITTLSVLKRAKNEILNSQEEIVKFEELIKKEKLRSSMLSKRKFQCKKRIEDRNNSRRPLTWRERNRNYSECSVNTTSSEESELDYYARQSMLSRQGNHQQHQLSYGVVTPQRSLTPQQTRTMLPPRKHLTSIDEEQKDAGVIGSRQVAGKGHLGSLRPMVSINTNLSGQCSSLSSAGTSPSPMKAPNSSDLFMDGSSSDSGYEEISSLTPPGTSECLSPMDLTPAKPSSLFMGGSSSIAKANQLIHQQAASAVLQGTVIHNGVSYWNSVSGTVF</sequence>
<reference evidence="3 4" key="1">
    <citation type="submission" date="2024-11" db="EMBL/GenBank/DDBJ databases">
        <title>Adaptive evolution of stress response genes in parasites aligns with host niche diversity.</title>
        <authorList>
            <person name="Hahn C."/>
            <person name="Resl P."/>
        </authorList>
    </citation>
    <scope>NUCLEOTIDE SEQUENCE [LARGE SCALE GENOMIC DNA]</scope>
    <source>
        <strain evidence="3">EGGRZ-B1_66</strain>
        <tissue evidence="3">Body</tissue>
    </source>
</reference>
<dbReference type="EMBL" id="JBJKFK010000712">
    <property type="protein sequence ID" value="KAL3315593.1"/>
    <property type="molecule type" value="Genomic_DNA"/>
</dbReference>
<protein>
    <submittedName>
        <fullName evidence="3">Max dimerization protein 3</fullName>
    </submittedName>
</protein>
<feature type="domain" description="BHLH" evidence="2">
    <location>
        <begin position="57"/>
        <end position="109"/>
    </location>
</feature>
<dbReference type="SUPFAM" id="SSF47459">
    <property type="entry name" value="HLH, helix-loop-helix DNA-binding domain"/>
    <property type="match status" value="1"/>
</dbReference>